<keyword evidence="3" id="KW-1185">Reference proteome</keyword>
<evidence type="ECO:0000313" key="3">
    <source>
        <dbReference type="Proteomes" id="UP000238479"/>
    </source>
</evidence>
<dbReference type="PANTHER" id="PTHR34145:SF68">
    <property type="entry name" value="FBD DOMAIN-CONTAINING PROTEIN"/>
    <property type="match status" value="1"/>
</dbReference>
<comment type="caution">
    <text evidence="2">The sequence shown here is derived from an EMBL/GenBank/DDBJ whole genome shotgun (WGS) entry which is preliminary data.</text>
</comment>
<dbReference type="Proteomes" id="UP000238479">
    <property type="component" value="Chromosome 2"/>
</dbReference>
<dbReference type="OrthoDB" id="1160463at2759"/>
<organism evidence="2 3">
    <name type="scientific">Rosa chinensis</name>
    <name type="common">China rose</name>
    <dbReference type="NCBI Taxonomy" id="74649"/>
    <lineage>
        <taxon>Eukaryota</taxon>
        <taxon>Viridiplantae</taxon>
        <taxon>Streptophyta</taxon>
        <taxon>Embryophyta</taxon>
        <taxon>Tracheophyta</taxon>
        <taxon>Spermatophyta</taxon>
        <taxon>Magnoliopsida</taxon>
        <taxon>eudicotyledons</taxon>
        <taxon>Gunneridae</taxon>
        <taxon>Pentapetalae</taxon>
        <taxon>rosids</taxon>
        <taxon>fabids</taxon>
        <taxon>Rosales</taxon>
        <taxon>Rosaceae</taxon>
        <taxon>Rosoideae</taxon>
        <taxon>Rosoideae incertae sedis</taxon>
        <taxon>Rosa</taxon>
    </lineage>
</organism>
<feature type="domain" description="At1g61320/AtMIF1 LRR" evidence="1">
    <location>
        <begin position="14"/>
        <end position="114"/>
    </location>
</feature>
<sequence length="153" mass="17524">MNAWSKMDPVLPSLPNLKRLELVIDEYENFALLHLASFIKESPCMHTLVLRLSRSWGKKSPFAKKRAAKCSHACLKVVEIVGYSGQSRQTELVMYLTKSARNLEKIVFNPVARWGPSFDRLRDHSAVKDEEWSRAQARQLKEKLPATLEVVCL</sequence>
<name>A0A2P6RND7_ROSCH</name>
<dbReference type="InterPro" id="IPR053772">
    <property type="entry name" value="At1g61320/At1g61330-like"/>
</dbReference>
<accession>A0A2P6RND7</accession>
<gene>
    <name evidence="2" type="ORF">RchiOBHm_Chr2g0105251</name>
</gene>
<dbReference type="EMBL" id="PDCK01000040">
    <property type="protein sequence ID" value="PRQ47947.1"/>
    <property type="molecule type" value="Genomic_DNA"/>
</dbReference>
<evidence type="ECO:0000259" key="1">
    <source>
        <dbReference type="Pfam" id="PF23622"/>
    </source>
</evidence>
<proteinExistence type="predicted"/>
<protein>
    <submittedName>
        <fullName evidence="2">Putative FBD domain-containing protein</fullName>
    </submittedName>
</protein>
<dbReference type="Gramene" id="PRQ47947">
    <property type="protein sequence ID" value="PRQ47947"/>
    <property type="gene ID" value="RchiOBHm_Chr2g0105251"/>
</dbReference>
<dbReference type="AlphaFoldDB" id="A0A2P6RND7"/>
<dbReference type="InterPro" id="IPR055357">
    <property type="entry name" value="LRR_At1g61320_AtMIF1"/>
</dbReference>
<evidence type="ECO:0000313" key="2">
    <source>
        <dbReference type="EMBL" id="PRQ47947.1"/>
    </source>
</evidence>
<dbReference type="OMA" id="AKCSHAC"/>
<dbReference type="Pfam" id="PF23622">
    <property type="entry name" value="LRR_At1g61320_AtMIF1"/>
    <property type="match status" value="1"/>
</dbReference>
<reference evidence="2 3" key="1">
    <citation type="journal article" date="2018" name="Nat. Genet.">
        <title>The Rosa genome provides new insights in the design of modern roses.</title>
        <authorList>
            <person name="Bendahmane M."/>
        </authorList>
    </citation>
    <scope>NUCLEOTIDE SEQUENCE [LARGE SCALE GENOMIC DNA]</scope>
    <source>
        <strain evidence="3">cv. Old Blush</strain>
    </source>
</reference>
<dbReference type="PANTHER" id="PTHR34145">
    <property type="entry name" value="OS02G0105600 PROTEIN"/>
    <property type="match status" value="1"/>
</dbReference>